<dbReference type="Pfam" id="PF06689">
    <property type="entry name" value="zf-C4_ClpX"/>
    <property type="match status" value="1"/>
</dbReference>
<dbReference type="InterPro" id="IPR019489">
    <property type="entry name" value="Clp_ATPase_C"/>
</dbReference>
<proteinExistence type="inferred from homology"/>
<dbReference type="PROSITE" id="PS51902">
    <property type="entry name" value="CLPX_ZB"/>
    <property type="match status" value="1"/>
</dbReference>
<dbReference type="EMBL" id="CAADFF010000004">
    <property type="protein sequence ID" value="VFJ86694.1"/>
    <property type="molecule type" value="Genomic_DNA"/>
</dbReference>
<feature type="binding site" evidence="6 7">
    <location>
        <position position="40"/>
    </location>
    <ligand>
        <name>Zn(2+)</name>
        <dbReference type="ChEBI" id="CHEBI:29105"/>
    </ligand>
</feature>
<evidence type="ECO:0000256" key="2">
    <source>
        <dbReference type="ARBA" id="ARBA00022741"/>
    </source>
</evidence>
<dbReference type="GO" id="GO:0051301">
    <property type="term" value="P:cell division"/>
    <property type="evidence" value="ECO:0007669"/>
    <property type="project" value="TreeGrafter"/>
</dbReference>
<comment type="similarity">
    <text evidence="6 7">Belongs to the ClpX chaperone family.</text>
</comment>
<dbReference type="FunFam" id="1.10.8.60:FF:000002">
    <property type="entry name" value="ATP-dependent Clp protease ATP-binding subunit ClpX"/>
    <property type="match status" value="1"/>
</dbReference>
<dbReference type="InterPro" id="IPR046425">
    <property type="entry name" value="ClpX_bact"/>
</dbReference>
<keyword evidence="9" id="KW-0645">Protease</keyword>
<keyword evidence="3 6" id="KW-0862">Zinc</keyword>
<dbReference type="GO" id="GO:0051603">
    <property type="term" value="P:proteolysis involved in protein catabolic process"/>
    <property type="evidence" value="ECO:0007669"/>
    <property type="project" value="TreeGrafter"/>
</dbReference>
<organism evidence="9">
    <name type="scientific">Candidatus Kentrum sp. LFY</name>
    <dbReference type="NCBI Taxonomy" id="2126342"/>
    <lineage>
        <taxon>Bacteria</taxon>
        <taxon>Pseudomonadati</taxon>
        <taxon>Pseudomonadota</taxon>
        <taxon>Gammaproteobacteria</taxon>
        <taxon>Candidatus Kentrum</taxon>
    </lineage>
</organism>
<keyword evidence="5 6" id="KW-0143">Chaperone</keyword>
<keyword evidence="9" id="KW-0378">Hydrolase</keyword>
<dbReference type="GO" id="GO:0009376">
    <property type="term" value="C:HslUV protease complex"/>
    <property type="evidence" value="ECO:0007669"/>
    <property type="project" value="TreeGrafter"/>
</dbReference>
<dbReference type="SUPFAM" id="SSF52540">
    <property type="entry name" value="P-loop containing nucleoside triphosphate hydrolases"/>
    <property type="match status" value="1"/>
</dbReference>
<dbReference type="FunFam" id="3.40.50.300:FF:000005">
    <property type="entry name" value="ATP-dependent Clp protease ATP-binding subunit ClpX"/>
    <property type="match status" value="1"/>
</dbReference>
<comment type="function">
    <text evidence="6">ATP-dependent specificity component of the Clp protease. It directs the protease to specific substrates. Can perform chaperone functions in the absence of ClpP.</text>
</comment>
<evidence type="ECO:0000256" key="1">
    <source>
        <dbReference type="ARBA" id="ARBA00022723"/>
    </source>
</evidence>
<dbReference type="SUPFAM" id="SSF57716">
    <property type="entry name" value="Glucocorticoid receptor-like (DNA-binding domain)"/>
    <property type="match status" value="1"/>
</dbReference>
<dbReference type="HAMAP" id="MF_00175">
    <property type="entry name" value="ClpX"/>
    <property type="match status" value="1"/>
</dbReference>
<evidence type="ECO:0000256" key="3">
    <source>
        <dbReference type="ARBA" id="ARBA00022833"/>
    </source>
</evidence>
<dbReference type="InterPro" id="IPR059188">
    <property type="entry name" value="Znf_CLPX-like"/>
</dbReference>
<keyword evidence="4 6" id="KW-0067">ATP-binding</keyword>
<sequence length="423" mass="46671">MTSGKKIDDDSLLYCSFCGKNQHEVLKLIAGPAVFICNECVDLCNDIIRDEIEEDESLPSGKKLPIPREIKETLDDYVIGQHHAKKILSVAVYNHYKRLDAQPRTNNDVELSKSNVLLVGPTGCGKTLLAETLARLLNVPFTLADATTLTEAGYVGEDVEIIIQKLLQKSDYDVEKAQTGIVYIDEIDKISRKSDNPSITRDVSGEGVQQALLKLIEGTVASVPPQGSNRKHPQQDFLQVDTSDILFICGGAFNGLSKVIERRTAKWGGIGFGATLAGKDEKRHIDGILAKVEPEDLIQYGLIPELVGRLPVTATLNQLDEDQLVQILTEPKNSLVKQYQRLFGMEGCDIEFRDDALRAVAKRASDRKTGARGLRSILEHVLLDTMYDLPSMNRISKVVVDEGLINGGSDPIFIYEGNKKRAV</sequence>
<keyword evidence="1 6" id="KW-0479">Metal-binding</keyword>
<dbReference type="GO" id="GO:0008270">
    <property type="term" value="F:zinc ion binding"/>
    <property type="evidence" value="ECO:0007669"/>
    <property type="project" value="UniProtKB-UniRule"/>
</dbReference>
<dbReference type="CDD" id="cd19497">
    <property type="entry name" value="RecA-like_ClpX"/>
    <property type="match status" value="1"/>
</dbReference>
<dbReference type="Gene3D" id="1.10.8.60">
    <property type="match status" value="1"/>
</dbReference>
<dbReference type="InterPro" id="IPR003959">
    <property type="entry name" value="ATPase_AAA_core"/>
</dbReference>
<dbReference type="NCBIfam" id="TIGR00382">
    <property type="entry name" value="clpX"/>
    <property type="match status" value="1"/>
</dbReference>
<dbReference type="InterPro" id="IPR027417">
    <property type="entry name" value="P-loop_NTPase"/>
</dbReference>
<dbReference type="GO" id="GO:0140662">
    <property type="term" value="F:ATP-dependent protein folding chaperone"/>
    <property type="evidence" value="ECO:0007669"/>
    <property type="project" value="InterPro"/>
</dbReference>
<gene>
    <name evidence="6" type="primary">clpX</name>
    <name evidence="9" type="ORF">BECKLFY1418B_GA0070995_100429</name>
</gene>
<dbReference type="InterPro" id="IPR004487">
    <property type="entry name" value="Clp_protease_ATP-bd_su_ClpX"/>
</dbReference>
<evidence type="ECO:0000313" key="9">
    <source>
        <dbReference type="EMBL" id="VFJ86694.1"/>
    </source>
</evidence>
<feature type="binding site" evidence="6">
    <location>
        <begin position="121"/>
        <end position="128"/>
    </location>
    <ligand>
        <name>ATP</name>
        <dbReference type="ChEBI" id="CHEBI:30616"/>
    </ligand>
</feature>
<feature type="binding site" evidence="6 7">
    <location>
        <position position="37"/>
    </location>
    <ligand>
        <name>Zn(2+)</name>
        <dbReference type="ChEBI" id="CHEBI:29105"/>
    </ligand>
</feature>
<dbReference type="InterPro" id="IPR038366">
    <property type="entry name" value="Znf_CppX_C4_sf"/>
</dbReference>
<dbReference type="InterPro" id="IPR010603">
    <property type="entry name" value="Znf_CppX_C4"/>
</dbReference>
<feature type="domain" description="ClpX-type ZB" evidence="8">
    <location>
        <begin position="3"/>
        <end position="56"/>
    </location>
</feature>
<dbReference type="GO" id="GO:0005524">
    <property type="term" value="F:ATP binding"/>
    <property type="evidence" value="ECO:0007669"/>
    <property type="project" value="UniProtKB-UniRule"/>
</dbReference>
<evidence type="ECO:0000256" key="7">
    <source>
        <dbReference type="PROSITE-ProRule" id="PRU01250"/>
    </source>
</evidence>
<dbReference type="InterPro" id="IPR050052">
    <property type="entry name" value="ATP-dep_Clp_protease_ClpX"/>
</dbReference>
<dbReference type="SMART" id="SM01086">
    <property type="entry name" value="ClpB_D2-small"/>
    <property type="match status" value="1"/>
</dbReference>
<dbReference type="AlphaFoldDB" id="A0A450U5Y2"/>
<accession>A0A450U5Y2</accession>
<name>A0A450U5Y2_9GAMM</name>
<evidence type="ECO:0000256" key="5">
    <source>
        <dbReference type="ARBA" id="ARBA00023186"/>
    </source>
</evidence>
<reference evidence="9" key="1">
    <citation type="submission" date="2019-02" db="EMBL/GenBank/DDBJ databases">
        <authorList>
            <person name="Gruber-Vodicka R. H."/>
            <person name="Seah K. B. B."/>
        </authorList>
    </citation>
    <scope>NUCLEOTIDE SEQUENCE</scope>
    <source>
        <strain evidence="9">BECK_M7</strain>
    </source>
</reference>
<dbReference type="InterPro" id="IPR003593">
    <property type="entry name" value="AAA+_ATPase"/>
</dbReference>
<protein>
    <recommendedName>
        <fullName evidence="6">ATP-dependent Clp protease ATP-binding subunit ClpX</fullName>
    </recommendedName>
</protein>
<evidence type="ECO:0000256" key="6">
    <source>
        <dbReference type="HAMAP-Rule" id="MF_00175"/>
    </source>
</evidence>
<dbReference type="SMART" id="SM00994">
    <property type="entry name" value="zf-C4_ClpX"/>
    <property type="match status" value="1"/>
</dbReference>
<dbReference type="PANTHER" id="PTHR48102">
    <property type="entry name" value="ATP-DEPENDENT CLP PROTEASE ATP-BINDING SUBUNIT CLPX-LIKE, MITOCHONDRIAL-RELATED"/>
    <property type="match status" value="1"/>
</dbReference>
<dbReference type="GO" id="GO:0051082">
    <property type="term" value="F:unfolded protein binding"/>
    <property type="evidence" value="ECO:0007669"/>
    <property type="project" value="UniProtKB-UniRule"/>
</dbReference>
<evidence type="ECO:0000259" key="8">
    <source>
        <dbReference type="PROSITE" id="PS51902"/>
    </source>
</evidence>
<dbReference type="GO" id="GO:0008233">
    <property type="term" value="F:peptidase activity"/>
    <property type="evidence" value="ECO:0007669"/>
    <property type="project" value="UniProtKB-KW"/>
</dbReference>
<feature type="binding site" evidence="6 7">
    <location>
        <position position="18"/>
    </location>
    <ligand>
        <name>Zn(2+)</name>
        <dbReference type="ChEBI" id="CHEBI:29105"/>
    </ligand>
</feature>
<dbReference type="Pfam" id="PF10431">
    <property type="entry name" value="ClpB_D2-small"/>
    <property type="match status" value="1"/>
</dbReference>
<evidence type="ECO:0000256" key="4">
    <source>
        <dbReference type="ARBA" id="ARBA00022840"/>
    </source>
</evidence>
<dbReference type="Gene3D" id="6.20.220.10">
    <property type="entry name" value="ClpX chaperone, C4-type zinc finger domain"/>
    <property type="match status" value="1"/>
</dbReference>
<keyword evidence="2 6" id="KW-0547">Nucleotide-binding</keyword>
<dbReference type="SMART" id="SM00382">
    <property type="entry name" value="AAA"/>
    <property type="match status" value="1"/>
</dbReference>
<feature type="binding site" evidence="6 7">
    <location>
        <position position="15"/>
    </location>
    <ligand>
        <name>Zn(2+)</name>
        <dbReference type="ChEBI" id="CHEBI:29105"/>
    </ligand>
</feature>
<dbReference type="Pfam" id="PF07724">
    <property type="entry name" value="AAA_2"/>
    <property type="match status" value="1"/>
</dbReference>
<dbReference type="GO" id="GO:0046983">
    <property type="term" value="F:protein dimerization activity"/>
    <property type="evidence" value="ECO:0007669"/>
    <property type="project" value="UniProtKB-UniRule"/>
</dbReference>
<comment type="subunit">
    <text evidence="6">Component of the ClpX-ClpP complex. Forms a hexameric ring that, in the presence of ATP, binds to fourteen ClpP subunits assembled into a disk-like structure with a central cavity, resembling the structure of eukaryotic proteasomes.</text>
</comment>
<dbReference type="GO" id="GO:0016887">
    <property type="term" value="F:ATP hydrolysis activity"/>
    <property type="evidence" value="ECO:0007669"/>
    <property type="project" value="InterPro"/>
</dbReference>
<dbReference type="NCBIfam" id="NF003745">
    <property type="entry name" value="PRK05342.1"/>
    <property type="match status" value="1"/>
</dbReference>
<dbReference type="PANTHER" id="PTHR48102:SF7">
    <property type="entry name" value="ATP-DEPENDENT CLP PROTEASE ATP-BINDING SUBUNIT CLPX-LIKE, MITOCHONDRIAL"/>
    <property type="match status" value="1"/>
</dbReference>
<dbReference type="Gene3D" id="3.40.50.300">
    <property type="entry name" value="P-loop containing nucleotide triphosphate hydrolases"/>
    <property type="match status" value="1"/>
</dbReference>